<dbReference type="CDD" id="cd06533">
    <property type="entry name" value="Glyco_transf_WecG_TagA"/>
    <property type="match status" value="1"/>
</dbReference>
<dbReference type="InterPro" id="IPR004629">
    <property type="entry name" value="WecG_TagA_CpsF"/>
</dbReference>
<keyword evidence="2" id="KW-0808">Transferase</keyword>
<proteinExistence type="predicted"/>
<dbReference type="NCBIfam" id="TIGR00696">
    <property type="entry name" value="wecG_tagA_cpsF"/>
    <property type="match status" value="1"/>
</dbReference>
<dbReference type="GO" id="GO:0016758">
    <property type="term" value="F:hexosyltransferase activity"/>
    <property type="evidence" value="ECO:0007669"/>
    <property type="project" value="TreeGrafter"/>
</dbReference>
<dbReference type="PANTHER" id="PTHR34136">
    <property type="match status" value="1"/>
</dbReference>
<dbReference type="EMBL" id="JAFLCK010000003">
    <property type="protein sequence ID" value="MBN8659375.1"/>
    <property type="molecule type" value="Genomic_DNA"/>
</dbReference>
<organism evidence="3 4">
    <name type="scientific">Candidatus Obscuribacter phosphatis</name>
    <dbReference type="NCBI Taxonomy" id="1906157"/>
    <lineage>
        <taxon>Bacteria</taxon>
        <taxon>Bacillati</taxon>
        <taxon>Candidatus Melainabacteria</taxon>
        <taxon>Candidatus Obscuribacterales</taxon>
        <taxon>Candidatus Obscuribacteraceae</taxon>
        <taxon>Candidatus Obscuribacter</taxon>
    </lineage>
</organism>
<dbReference type="Pfam" id="PF03808">
    <property type="entry name" value="Glyco_tran_WecG"/>
    <property type="match status" value="1"/>
</dbReference>
<comment type="caution">
    <text evidence="3">The sequence shown here is derived from an EMBL/GenBank/DDBJ whole genome shotgun (WGS) entry which is preliminary data.</text>
</comment>
<keyword evidence="1" id="KW-0328">Glycosyltransferase</keyword>
<protein>
    <submittedName>
        <fullName evidence="3">WecB/TagA/CpsF family glycosyltransferase</fullName>
    </submittedName>
</protein>
<reference evidence="3" key="1">
    <citation type="submission" date="2021-02" db="EMBL/GenBank/DDBJ databases">
        <title>Genome-Resolved Metagenomics of a Microbial Community Performing Photosynthetic Biological Nutrient Removal.</title>
        <authorList>
            <person name="Mcdaniel E.A."/>
        </authorList>
    </citation>
    <scope>NUCLEOTIDE SEQUENCE</scope>
    <source>
        <strain evidence="3">UWPOB_OBS1</strain>
    </source>
</reference>
<dbReference type="PANTHER" id="PTHR34136:SF1">
    <property type="entry name" value="UDP-N-ACETYL-D-MANNOSAMINURONIC ACID TRANSFERASE"/>
    <property type="match status" value="1"/>
</dbReference>
<evidence type="ECO:0000313" key="4">
    <source>
        <dbReference type="Proteomes" id="UP000664277"/>
    </source>
</evidence>
<name>A0A8J7TL18_9BACT</name>
<evidence type="ECO:0000313" key="3">
    <source>
        <dbReference type="EMBL" id="MBN8659375.1"/>
    </source>
</evidence>
<gene>
    <name evidence="3" type="ORF">J0M35_03355</name>
</gene>
<sequence>MNNLSAQNLQNRGIARAYVLGYPVDIVSMVDALNLIGEFWQNHKPMHVVTLNAEMTMQSLSNNELGQIIEKADLVVPDGAGVILALRARGAEFEKVSRLPGIELAANTLETANRLGKKVALLGGKPEVMENLIKVVKEKYPGIKLTAAINGYFKEEEEAKVVEELAAESPDLLLVALGVPRQEYFIHKHRPKFPNTVMIGVGGSFDVWTGYVQRAPETYQKLHLEWLYRLIKEPWRFKRMAGTLPKFAVSSLLESLSGKMKATIARNPLQEAMEAEARK</sequence>
<accession>A0A8J7TL18</accession>
<dbReference type="AlphaFoldDB" id="A0A8J7TL18"/>
<evidence type="ECO:0000256" key="1">
    <source>
        <dbReference type="ARBA" id="ARBA00022676"/>
    </source>
</evidence>
<dbReference type="Proteomes" id="UP000664277">
    <property type="component" value="Unassembled WGS sequence"/>
</dbReference>
<evidence type="ECO:0000256" key="2">
    <source>
        <dbReference type="ARBA" id="ARBA00022679"/>
    </source>
</evidence>